<feature type="compositionally biased region" description="Acidic residues" evidence="1">
    <location>
        <begin position="70"/>
        <end position="103"/>
    </location>
</feature>
<feature type="compositionally biased region" description="Polar residues" evidence="1">
    <location>
        <begin position="42"/>
        <end position="51"/>
    </location>
</feature>
<evidence type="ECO:0000313" key="2">
    <source>
        <dbReference type="EMBL" id="KAK9107292.1"/>
    </source>
</evidence>
<comment type="caution">
    <text evidence="2">The sequence shown here is derived from an EMBL/GenBank/DDBJ whole genome shotgun (WGS) entry which is preliminary data.</text>
</comment>
<evidence type="ECO:0000313" key="3">
    <source>
        <dbReference type="Proteomes" id="UP001420932"/>
    </source>
</evidence>
<feature type="compositionally biased region" description="Basic and acidic residues" evidence="1">
    <location>
        <begin position="52"/>
        <end position="69"/>
    </location>
</feature>
<reference evidence="2 3" key="1">
    <citation type="submission" date="2024-01" db="EMBL/GenBank/DDBJ databases">
        <title>Genome assemblies of Stephania.</title>
        <authorList>
            <person name="Yang L."/>
        </authorList>
    </citation>
    <scope>NUCLEOTIDE SEQUENCE [LARGE SCALE GENOMIC DNA]</scope>
    <source>
        <strain evidence="2">YNDBR</strain>
        <tissue evidence="2">Leaf</tissue>
    </source>
</reference>
<gene>
    <name evidence="2" type="ORF">Syun_023303</name>
</gene>
<sequence length="166" mass="18364">MTSYRKSKELGWVKGANEVSGLPDEASVAPRSEVAGKELAIRTSQMNAVERSSSKSIEESKEKTTQQEDIKEEEGDESESGDDEESGEEGKEEEDDDDDEVEVEVVAKRPIAKGYSKTFGEAFANVLGGFGMDKRSNRGCCPILVFTRLMVGRVPYCREERSSHED</sequence>
<feature type="compositionally biased region" description="Basic and acidic residues" evidence="1">
    <location>
        <begin position="1"/>
        <end position="11"/>
    </location>
</feature>
<accession>A0AAP0I263</accession>
<feature type="region of interest" description="Disordered" evidence="1">
    <location>
        <begin position="1"/>
        <end position="103"/>
    </location>
</feature>
<dbReference type="AlphaFoldDB" id="A0AAP0I263"/>
<evidence type="ECO:0000256" key="1">
    <source>
        <dbReference type="SAM" id="MobiDB-lite"/>
    </source>
</evidence>
<proteinExistence type="predicted"/>
<protein>
    <submittedName>
        <fullName evidence="2">Uncharacterized protein</fullName>
    </submittedName>
</protein>
<dbReference type="Proteomes" id="UP001420932">
    <property type="component" value="Unassembled WGS sequence"/>
</dbReference>
<dbReference type="EMBL" id="JBBNAF010000010">
    <property type="protein sequence ID" value="KAK9107292.1"/>
    <property type="molecule type" value="Genomic_DNA"/>
</dbReference>
<keyword evidence="3" id="KW-1185">Reference proteome</keyword>
<organism evidence="2 3">
    <name type="scientific">Stephania yunnanensis</name>
    <dbReference type="NCBI Taxonomy" id="152371"/>
    <lineage>
        <taxon>Eukaryota</taxon>
        <taxon>Viridiplantae</taxon>
        <taxon>Streptophyta</taxon>
        <taxon>Embryophyta</taxon>
        <taxon>Tracheophyta</taxon>
        <taxon>Spermatophyta</taxon>
        <taxon>Magnoliopsida</taxon>
        <taxon>Ranunculales</taxon>
        <taxon>Menispermaceae</taxon>
        <taxon>Menispermoideae</taxon>
        <taxon>Cissampelideae</taxon>
        <taxon>Stephania</taxon>
    </lineage>
</organism>
<name>A0AAP0I263_9MAGN</name>